<organism evidence="1">
    <name type="scientific">Siphoviridae sp. ctnpt50</name>
    <dbReference type="NCBI Taxonomy" id="2827941"/>
    <lineage>
        <taxon>Viruses</taxon>
        <taxon>Duplodnaviria</taxon>
        <taxon>Heunggongvirae</taxon>
        <taxon>Uroviricota</taxon>
        <taxon>Caudoviricetes</taxon>
    </lineage>
</organism>
<reference evidence="1" key="1">
    <citation type="journal article" date="2021" name="Proc. Natl. Acad. Sci. U.S.A.">
        <title>A Catalog of Tens of Thousands of Viruses from Human Metagenomes Reveals Hidden Associations with Chronic Diseases.</title>
        <authorList>
            <person name="Tisza M.J."/>
            <person name="Buck C.B."/>
        </authorList>
    </citation>
    <scope>NUCLEOTIDE SEQUENCE</scope>
    <source>
        <strain evidence="1">Ctnpt50</strain>
    </source>
</reference>
<proteinExistence type="predicted"/>
<accession>A0A8S5SE84</accession>
<protein>
    <submittedName>
        <fullName evidence="1">Uncharacterized protein</fullName>
    </submittedName>
</protein>
<dbReference type="EMBL" id="BK032577">
    <property type="protein sequence ID" value="DAF49099.1"/>
    <property type="molecule type" value="Genomic_DNA"/>
</dbReference>
<evidence type="ECO:0000313" key="1">
    <source>
        <dbReference type="EMBL" id="DAF49099.1"/>
    </source>
</evidence>
<sequence length="86" mass="9974">MRITKTEIKNHIEGKDPVATYYGGLAGLGLEIYEFDQSEEVVYFVEIAGIKETPKKSKVFVNDDGRSGFRWGRWVVWLDECVRTDW</sequence>
<name>A0A8S5SE84_9CAUD</name>